<dbReference type="SUPFAM" id="SSF53686">
    <property type="entry name" value="Tryptophan synthase beta subunit-like PLP-dependent enzymes"/>
    <property type="match status" value="1"/>
</dbReference>
<name>A0A2K1IK18_PHYPA</name>
<dbReference type="FunFam" id="3.40.50.1100:FF:000030">
    <property type="entry name" value="Threonine synthase 1, chloroplastic"/>
    <property type="match status" value="1"/>
</dbReference>
<evidence type="ECO:0000256" key="2">
    <source>
        <dbReference type="ARBA" id="ARBA00003648"/>
    </source>
</evidence>
<sequence length="575" mass="61947">MVGAVAVTSGDIRLEVGIAKSRLAESLSLHSHSSWSLRVGSTKEAKMVPSLVAADAGKKPSGMVAASALPSSQGVAETAALGAPAVSLEKVVADSSELVASDGSGSVLKNGIEGIRDMARRQRTGSSPTTFSAKFVPFSPGQETDEEYSLDEVIYRSKTGMLLDVQHDMEALKRAGDGNYWKNLFDSRVGKTTWPYGSGVWSKKEWVLPEIDDDDIVSLFEGNSNLFWAERFGKEVLDMTDLWVKHCGISHTGSFKDLGMTVLVSQVNRLRRLGKPLLGVGCASTGDTSAALSAYCAATGIPALVFLPANKISIAQLVQPIANGALVLSMDTDFDGCMRLIRQVTSELPIYLANSLNSLRLEGQKTAAIEILQQFDWEVPDWVIVPGGNLGNIYAFYKGFYMCKELGLVDRMPRLVCAQAANANPLYRAFKNGWETFQPIKALPTFASAIQIGDPVSIDRAIYALSQADGIVEEATEQEIMDACAQADKSGMFTCPHTGVALVALQKLRQRGVIGRNDRTVVVSTAHGLKFTQSKVEYHSSGLPAITSQFANPPISVADDLDSIMDVLRQKLSLK</sequence>
<keyword evidence="9" id="KW-0028">Amino-acid biosynthesis</keyword>
<evidence type="ECO:0000256" key="15">
    <source>
        <dbReference type="ARBA" id="ARBA00023239"/>
    </source>
</evidence>
<dbReference type="STRING" id="3218.A0A2K1IK18"/>
<dbReference type="GO" id="GO:0009507">
    <property type="term" value="C:chloroplast"/>
    <property type="evidence" value="ECO:0007669"/>
    <property type="project" value="UniProtKB-SubCell"/>
</dbReference>
<dbReference type="GO" id="GO:0030170">
    <property type="term" value="F:pyridoxal phosphate binding"/>
    <property type="evidence" value="ECO:0007669"/>
    <property type="project" value="InterPro"/>
</dbReference>
<evidence type="ECO:0000313" key="21">
    <source>
        <dbReference type="Proteomes" id="UP000006727"/>
    </source>
</evidence>
<keyword evidence="13 17" id="KW-0663">Pyridoxal phosphate</keyword>
<comment type="cofactor">
    <cofactor evidence="1 17">
        <name>pyridoxal 5'-phosphate</name>
        <dbReference type="ChEBI" id="CHEBI:597326"/>
    </cofactor>
</comment>
<dbReference type="Proteomes" id="UP000006727">
    <property type="component" value="Chromosome 23"/>
</dbReference>
<dbReference type="InterPro" id="IPR001926">
    <property type="entry name" value="TrpB-like_PALP"/>
</dbReference>
<organism evidence="19">
    <name type="scientific">Physcomitrium patens</name>
    <name type="common">Spreading-leaved earth moss</name>
    <name type="synonym">Physcomitrella patens</name>
    <dbReference type="NCBI Taxonomy" id="3218"/>
    <lineage>
        <taxon>Eukaryota</taxon>
        <taxon>Viridiplantae</taxon>
        <taxon>Streptophyta</taxon>
        <taxon>Embryophyta</taxon>
        <taxon>Bryophyta</taxon>
        <taxon>Bryophytina</taxon>
        <taxon>Bryopsida</taxon>
        <taxon>Funariidae</taxon>
        <taxon>Funariales</taxon>
        <taxon>Funariaceae</taxon>
        <taxon>Physcomitrium</taxon>
    </lineage>
</organism>
<dbReference type="PANTHER" id="PTHR10314">
    <property type="entry name" value="CYSTATHIONINE BETA-SYNTHASE"/>
    <property type="match status" value="1"/>
</dbReference>
<comment type="function">
    <text evidence="2">Catalyzes the gamma-elimination of phosphate from L-phosphohomoserine and the beta-addition of water to produce L-threonine.</text>
</comment>
<evidence type="ECO:0000256" key="16">
    <source>
        <dbReference type="ARBA" id="ARBA00049144"/>
    </source>
</evidence>
<evidence type="ECO:0000313" key="20">
    <source>
        <dbReference type="EnsemblPlants" id="Pp3c23_19710V3.1"/>
    </source>
</evidence>
<evidence type="ECO:0000256" key="4">
    <source>
        <dbReference type="ARBA" id="ARBA00004979"/>
    </source>
</evidence>
<comment type="similarity">
    <text evidence="5">Belongs to the threonine synthase family.</text>
</comment>
<evidence type="ECO:0000256" key="1">
    <source>
        <dbReference type="ARBA" id="ARBA00001933"/>
    </source>
</evidence>
<keyword evidence="8" id="KW-0150">Chloroplast</keyword>
<evidence type="ECO:0000256" key="12">
    <source>
        <dbReference type="ARBA" id="ARBA00022697"/>
    </source>
</evidence>
<dbReference type="Gramene" id="Pp3c23_19710V3.2">
    <property type="protein sequence ID" value="Pp3c23_19710V3.2"/>
    <property type="gene ID" value="Pp3c23_19710"/>
</dbReference>
<comment type="subcellular location">
    <subcellularLocation>
        <location evidence="3">Plastid</location>
        <location evidence="3">Chloroplast</location>
    </subcellularLocation>
</comment>
<dbReference type="GeneID" id="112276132"/>
<gene>
    <name evidence="20" type="primary">LOC112276132</name>
    <name evidence="19" type="ORF">PHYPA_028316</name>
</gene>
<dbReference type="GO" id="GO:0005737">
    <property type="term" value="C:cytoplasm"/>
    <property type="evidence" value="ECO:0000318"/>
    <property type="project" value="GO_Central"/>
</dbReference>
<dbReference type="EC" id="4.2.3.1" evidence="7"/>
<dbReference type="FunCoup" id="A0A2K1IK18">
    <property type="interactions" value="1121"/>
</dbReference>
<dbReference type="RefSeq" id="XP_024362946.1">
    <property type="nucleotide sequence ID" value="XM_024507178.2"/>
</dbReference>
<dbReference type="KEGG" id="ppp:112276132"/>
<evidence type="ECO:0000256" key="17">
    <source>
        <dbReference type="PIRSR" id="PIRSR604450-51"/>
    </source>
</evidence>
<keyword evidence="11" id="KW-0949">S-adenosyl-L-methionine</keyword>
<accession>A0A2K1IK18</accession>
<proteinExistence type="inferred from homology"/>
<dbReference type="Gramene" id="Pp3c23_19710V3.1">
    <property type="protein sequence ID" value="Pp3c23_19710V3.1"/>
    <property type="gene ID" value="Pp3c23_19710"/>
</dbReference>
<protein>
    <recommendedName>
        <fullName evidence="7">threonine synthase</fullName>
        <ecNumber evidence="7">4.2.3.1</ecNumber>
    </recommendedName>
</protein>
<comment type="subunit">
    <text evidence="6">Homodimer.</text>
</comment>
<keyword evidence="21" id="KW-1185">Reference proteome</keyword>
<dbReference type="OrthoDB" id="7773036at2759"/>
<dbReference type="OMA" id="HWRYREF"/>
<dbReference type="EnsemblPlants" id="Pp3c23_19710V3.1">
    <property type="protein sequence ID" value="Pp3c23_19710V3.1"/>
    <property type="gene ID" value="Pp3c23_19710"/>
</dbReference>
<evidence type="ECO:0000256" key="7">
    <source>
        <dbReference type="ARBA" id="ARBA00013028"/>
    </source>
</evidence>
<feature type="modified residue" description="N6-(pyridoxal phosphate)lysine" evidence="17">
    <location>
        <position position="256"/>
    </location>
</feature>
<evidence type="ECO:0000256" key="14">
    <source>
        <dbReference type="ARBA" id="ARBA00022946"/>
    </source>
</evidence>
<dbReference type="EMBL" id="ABEU02000023">
    <property type="protein sequence ID" value="PNR29622.1"/>
    <property type="molecule type" value="Genomic_DNA"/>
</dbReference>
<keyword evidence="15" id="KW-0456">Lyase</keyword>
<keyword evidence="14" id="KW-0809">Transit peptide</keyword>
<dbReference type="InterPro" id="IPR050214">
    <property type="entry name" value="Cys_Synth/Cystath_Beta-Synth"/>
</dbReference>
<comment type="catalytic activity">
    <reaction evidence="16">
        <text>O-phospho-L-homoserine + H2O = L-threonine + phosphate</text>
        <dbReference type="Rhea" id="RHEA:10840"/>
        <dbReference type="ChEBI" id="CHEBI:15377"/>
        <dbReference type="ChEBI" id="CHEBI:43474"/>
        <dbReference type="ChEBI" id="CHEBI:57590"/>
        <dbReference type="ChEBI" id="CHEBI:57926"/>
        <dbReference type="EC" id="4.2.3.1"/>
    </reaction>
</comment>
<reference evidence="20" key="3">
    <citation type="submission" date="2020-12" db="UniProtKB">
        <authorList>
            <consortium name="EnsemblPlants"/>
        </authorList>
    </citation>
    <scope>IDENTIFICATION</scope>
</reference>
<keyword evidence="12" id="KW-0791">Threonine biosynthesis</keyword>
<evidence type="ECO:0000256" key="11">
    <source>
        <dbReference type="ARBA" id="ARBA00022691"/>
    </source>
</evidence>
<dbReference type="Pfam" id="PF00291">
    <property type="entry name" value="PALP"/>
    <property type="match status" value="1"/>
</dbReference>
<dbReference type="InterPro" id="IPR036052">
    <property type="entry name" value="TrpB-like_PALP_sf"/>
</dbReference>
<dbReference type="PaxDb" id="3218-PP1S49_137V6.1"/>
<dbReference type="PROSITE" id="PS00165">
    <property type="entry name" value="DEHYDRATASE_SER_THR"/>
    <property type="match status" value="1"/>
</dbReference>
<feature type="domain" description="Tryptophan synthase beta chain-like PALP" evidence="18">
    <location>
        <begin position="217"/>
        <end position="525"/>
    </location>
</feature>
<dbReference type="Gene3D" id="3.40.50.1100">
    <property type="match status" value="2"/>
</dbReference>
<evidence type="ECO:0000313" key="19">
    <source>
        <dbReference type="EMBL" id="PNR29622.1"/>
    </source>
</evidence>
<comment type="pathway">
    <text evidence="4">Amino-acid biosynthesis; L-threonine biosynthesis; L-threonine from L-aspartate: step 5/5.</text>
</comment>
<dbReference type="GO" id="GO:0019344">
    <property type="term" value="P:cysteine biosynthetic process"/>
    <property type="evidence" value="ECO:0000318"/>
    <property type="project" value="GO_Central"/>
</dbReference>
<evidence type="ECO:0000256" key="13">
    <source>
        <dbReference type="ARBA" id="ARBA00022898"/>
    </source>
</evidence>
<dbReference type="UniPathway" id="UPA00050">
    <property type="reaction ID" value="UER00065"/>
</dbReference>
<evidence type="ECO:0000256" key="5">
    <source>
        <dbReference type="ARBA" id="ARBA00005517"/>
    </source>
</evidence>
<dbReference type="EnsemblPlants" id="Pp3c23_19710V3.2">
    <property type="protein sequence ID" value="Pp3c23_19710V3.2"/>
    <property type="gene ID" value="Pp3c23_19710"/>
</dbReference>
<dbReference type="InterPro" id="IPR000634">
    <property type="entry name" value="Ser/Thr_deHydtase_PyrdxlP-BS"/>
</dbReference>
<evidence type="ECO:0000256" key="8">
    <source>
        <dbReference type="ARBA" id="ARBA00022528"/>
    </source>
</evidence>
<evidence type="ECO:0000256" key="3">
    <source>
        <dbReference type="ARBA" id="ARBA00004229"/>
    </source>
</evidence>
<evidence type="ECO:0000259" key="18">
    <source>
        <dbReference type="Pfam" id="PF00291"/>
    </source>
</evidence>
<dbReference type="CDD" id="cd01563">
    <property type="entry name" value="Thr-synth_1"/>
    <property type="match status" value="1"/>
</dbReference>
<keyword evidence="10" id="KW-0934">Plastid</keyword>
<dbReference type="InterPro" id="IPR004450">
    <property type="entry name" value="Thr_synthase-like"/>
</dbReference>
<evidence type="ECO:0000256" key="9">
    <source>
        <dbReference type="ARBA" id="ARBA00022605"/>
    </source>
</evidence>
<evidence type="ECO:0000256" key="6">
    <source>
        <dbReference type="ARBA" id="ARBA00011738"/>
    </source>
</evidence>
<evidence type="ECO:0000256" key="10">
    <source>
        <dbReference type="ARBA" id="ARBA00022640"/>
    </source>
</evidence>
<dbReference type="AlphaFoldDB" id="A0A2K1IK18"/>
<reference evidence="19 21" key="2">
    <citation type="journal article" date="2018" name="Plant J.">
        <title>The Physcomitrella patens chromosome-scale assembly reveals moss genome structure and evolution.</title>
        <authorList>
            <person name="Lang D."/>
            <person name="Ullrich K.K."/>
            <person name="Murat F."/>
            <person name="Fuchs J."/>
            <person name="Jenkins J."/>
            <person name="Haas F.B."/>
            <person name="Piednoel M."/>
            <person name="Gundlach H."/>
            <person name="Van Bel M."/>
            <person name="Meyberg R."/>
            <person name="Vives C."/>
            <person name="Morata J."/>
            <person name="Symeonidi A."/>
            <person name="Hiss M."/>
            <person name="Muchero W."/>
            <person name="Kamisugi Y."/>
            <person name="Saleh O."/>
            <person name="Blanc G."/>
            <person name="Decker E.L."/>
            <person name="van Gessel N."/>
            <person name="Grimwood J."/>
            <person name="Hayes R.D."/>
            <person name="Graham S.W."/>
            <person name="Gunter L.E."/>
            <person name="McDaniel S.F."/>
            <person name="Hoernstein S.N.W."/>
            <person name="Larsson A."/>
            <person name="Li F.W."/>
            <person name="Perroud P.F."/>
            <person name="Phillips J."/>
            <person name="Ranjan P."/>
            <person name="Rokshar D.S."/>
            <person name="Rothfels C.J."/>
            <person name="Schneider L."/>
            <person name="Shu S."/>
            <person name="Stevenson D.W."/>
            <person name="Thummler F."/>
            <person name="Tillich M."/>
            <person name="Villarreal Aguilar J.C."/>
            <person name="Widiez T."/>
            <person name="Wong G.K."/>
            <person name="Wymore A."/>
            <person name="Zhang Y."/>
            <person name="Zimmer A.D."/>
            <person name="Quatrano R.S."/>
            <person name="Mayer K.F.X."/>
            <person name="Goodstein D."/>
            <person name="Casacuberta J.M."/>
            <person name="Vandepoele K."/>
            <person name="Reski R."/>
            <person name="Cuming A.C."/>
            <person name="Tuskan G.A."/>
            <person name="Maumus F."/>
            <person name="Salse J."/>
            <person name="Schmutz J."/>
            <person name="Rensing S.A."/>
        </authorList>
    </citation>
    <scope>NUCLEOTIDE SEQUENCE [LARGE SCALE GENOMIC DNA]</scope>
    <source>
        <strain evidence="20 21">cv. Gransden 2004</strain>
    </source>
</reference>
<dbReference type="NCBIfam" id="TIGR00260">
    <property type="entry name" value="thrC"/>
    <property type="match status" value="1"/>
</dbReference>
<reference evidence="19 21" key="1">
    <citation type="journal article" date="2008" name="Science">
        <title>The Physcomitrella genome reveals evolutionary insights into the conquest of land by plants.</title>
        <authorList>
            <person name="Rensing S."/>
            <person name="Lang D."/>
            <person name="Zimmer A."/>
            <person name="Terry A."/>
            <person name="Salamov A."/>
            <person name="Shapiro H."/>
            <person name="Nishiyama T."/>
            <person name="Perroud P.-F."/>
            <person name="Lindquist E."/>
            <person name="Kamisugi Y."/>
            <person name="Tanahashi T."/>
            <person name="Sakakibara K."/>
            <person name="Fujita T."/>
            <person name="Oishi K."/>
            <person name="Shin-I T."/>
            <person name="Kuroki Y."/>
            <person name="Toyoda A."/>
            <person name="Suzuki Y."/>
            <person name="Hashimoto A."/>
            <person name="Yamaguchi K."/>
            <person name="Sugano A."/>
            <person name="Kohara Y."/>
            <person name="Fujiyama A."/>
            <person name="Anterola A."/>
            <person name="Aoki S."/>
            <person name="Ashton N."/>
            <person name="Barbazuk W.B."/>
            <person name="Barker E."/>
            <person name="Bennetzen J."/>
            <person name="Bezanilla M."/>
            <person name="Blankenship R."/>
            <person name="Cho S.H."/>
            <person name="Dutcher S."/>
            <person name="Estelle M."/>
            <person name="Fawcett J.A."/>
            <person name="Gundlach H."/>
            <person name="Hanada K."/>
            <person name="Heyl A."/>
            <person name="Hicks K.A."/>
            <person name="Hugh J."/>
            <person name="Lohr M."/>
            <person name="Mayer K."/>
            <person name="Melkozernov A."/>
            <person name="Murata T."/>
            <person name="Nelson D."/>
            <person name="Pils B."/>
            <person name="Prigge M."/>
            <person name="Reiss B."/>
            <person name="Renner T."/>
            <person name="Rombauts S."/>
            <person name="Rushton P."/>
            <person name="Sanderfoot A."/>
            <person name="Schween G."/>
            <person name="Shiu S.-H."/>
            <person name="Stueber K."/>
            <person name="Theodoulou F.L."/>
            <person name="Tu H."/>
            <person name="Van de Peer Y."/>
            <person name="Verrier P.J."/>
            <person name="Waters E."/>
            <person name="Wood A."/>
            <person name="Yang L."/>
            <person name="Cove D."/>
            <person name="Cuming A."/>
            <person name="Hasebe M."/>
            <person name="Lucas S."/>
            <person name="Mishler D.B."/>
            <person name="Reski R."/>
            <person name="Grigoriev I."/>
            <person name="Quatrano R.S."/>
            <person name="Boore J.L."/>
        </authorList>
    </citation>
    <scope>NUCLEOTIDE SEQUENCE [LARGE SCALE GENOMIC DNA]</scope>
    <source>
        <strain evidence="20 21">cv. Gransden 2004</strain>
    </source>
</reference>
<dbReference type="GO" id="GO:0004795">
    <property type="term" value="F:threonine synthase activity"/>
    <property type="evidence" value="ECO:0000318"/>
    <property type="project" value="GO_Central"/>
</dbReference>
<dbReference type="GO" id="GO:0009088">
    <property type="term" value="P:threonine biosynthetic process"/>
    <property type="evidence" value="ECO:0007669"/>
    <property type="project" value="UniProtKB-UniPathway"/>
</dbReference>